<name>A0A1C7N9Q5_9FUNG</name>
<dbReference type="AlphaFoldDB" id="A0A1C7N9Q5"/>
<organism evidence="1 2">
    <name type="scientific">Choanephora cucurbitarum</name>
    <dbReference type="NCBI Taxonomy" id="101091"/>
    <lineage>
        <taxon>Eukaryota</taxon>
        <taxon>Fungi</taxon>
        <taxon>Fungi incertae sedis</taxon>
        <taxon>Mucoromycota</taxon>
        <taxon>Mucoromycotina</taxon>
        <taxon>Mucoromycetes</taxon>
        <taxon>Mucorales</taxon>
        <taxon>Mucorineae</taxon>
        <taxon>Choanephoraceae</taxon>
        <taxon>Choanephoroideae</taxon>
        <taxon>Choanephora</taxon>
    </lineage>
</organism>
<protein>
    <submittedName>
        <fullName evidence="1">Uncharacterized protein</fullName>
    </submittedName>
</protein>
<sequence length="71" mass="7963">MLFHIASLITDTAYGLDLIESPNNSLKTTTIKRTAVVHSTITIINWLFPSLDVVVELGWLEISCFSINRTK</sequence>
<accession>A0A1C7N9Q5</accession>
<evidence type="ECO:0000313" key="2">
    <source>
        <dbReference type="Proteomes" id="UP000093000"/>
    </source>
</evidence>
<gene>
    <name evidence="1" type="ORF">A0J61_06546</name>
</gene>
<evidence type="ECO:0000313" key="1">
    <source>
        <dbReference type="EMBL" id="OBZ85409.1"/>
    </source>
</evidence>
<comment type="caution">
    <text evidence="1">The sequence shown here is derived from an EMBL/GenBank/DDBJ whole genome shotgun (WGS) entry which is preliminary data.</text>
</comment>
<dbReference type="EMBL" id="LUGH01000400">
    <property type="protein sequence ID" value="OBZ85409.1"/>
    <property type="molecule type" value="Genomic_DNA"/>
</dbReference>
<dbReference type="Proteomes" id="UP000093000">
    <property type="component" value="Unassembled WGS sequence"/>
</dbReference>
<keyword evidence="2" id="KW-1185">Reference proteome</keyword>
<reference evidence="1 2" key="1">
    <citation type="submission" date="2016-03" db="EMBL/GenBank/DDBJ databases">
        <title>Choanephora cucurbitarum.</title>
        <authorList>
            <person name="Min B."/>
            <person name="Park H."/>
            <person name="Park J.-H."/>
            <person name="Shin H.-D."/>
            <person name="Choi I.-G."/>
        </authorList>
    </citation>
    <scope>NUCLEOTIDE SEQUENCE [LARGE SCALE GENOMIC DNA]</scope>
    <source>
        <strain evidence="1 2">KUS-F28377</strain>
    </source>
</reference>
<dbReference type="InParanoid" id="A0A1C7N9Q5"/>
<proteinExistence type="predicted"/>